<evidence type="ECO:0000313" key="8">
    <source>
        <dbReference type="Proteomes" id="UP000006695"/>
    </source>
</evidence>
<accession>A5GB41</accession>
<dbReference type="GO" id="GO:0006096">
    <property type="term" value="P:glycolytic process"/>
    <property type="evidence" value="ECO:0007669"/>
    <property type="project" value="UniProtKB-KW"/>
</dbReference>
<dbReference type="Pfam" id="PF00300">
    <property type="entry name" value="His_Phos_1"/>
    <property type="match status" value="1"/>
</dbReference>
<name>A5GB41_GEOUR</name>
<dbReference type="SMART" id="SM00855">
    <property type="entry name" value="PGAM"/>
    <property type="match status" value="1"/>
</dbReference>
<dbReference type="CDD" id="cd07067">
    <property type="entry name" value="HP_PGM_like"/>
    <property type="match status" value="1"/>
</dbReference>
<dbReference type="GO" id="GO:0006094">
    <property type="term" value="P:gluconeogenesis"/>
    <property type="evidence" value="ECO:0007669"/>
    <property type="project" value="UniProtKB-KW"/>
</dbReference>
<evidence type="ECO:0000256" key="4">
    <source>
        <dbReference type="ARBA" id="ARBA00023152"/>
    </source>
</evidence>
<dbReference type="AlphaFoldDB" id="A5GB41"/>
<reference evidence="7 8" key="1">
    <citation type="submission" date="2007-05" db="EMBL/GenBank/DDBJ databases">
        <title>Complete sequence of Geobacter uraniireducens Rf4.</title>
        <authorList>
            <consortium name="US DOE Joint Genome Institute"/>
            <person name="Copeland A."/>
            <person name="Lucas S."/>
            <person name="Lapidus A."/>
            <person name="Barry K."/>
            <person name="Detter J.C."/>
            <person name="Glavina del Rio T."/>
            <person name="Hammon N."/>
            <person name="Israni S."/>
            <person name="Dalin E."/>
            <person name="Tice H."/>
            <person name="Pitluck S."/>
            <person name="Chertkov O."/>
            <person name="Brettin T."/>
            <person name="Bruce D."/>
            <person name="Han C."/>
            <person name="Schmutz J."/>
            <person name="Larimer F."/>
            <person name="Land M."/>
            <person name="Hauser L."/>
            <person name="Kyrpides N."/>
            <person name="Mikhailova N."/>
            <person name="Shelobolina E."/>
            <person name="Aklujkar M."/>
            <person name="Lovley D."/>
            <person name="Richardson P."/>
        </authorList>
    </citation>
    <scope>NUCLEOTIDE SEQUENCE [LARGE SCALE GENOMIC DNA]</scope>
    <source>
        <strain evidence="7 8">Rf4</strain>
    </source>
</reference>
<gene>
    <name evidence="7" type="ordered locus">Gura_1007</name>
</gene>
<evidence type="ECO:0000256" key="2">
    <source>
        <dbReference type="ARBA" id="ARBA00012028"/>
    </source>
</evidence>
<dbReference type="InterPro" id="IPR029033">
    <property type="entry name" value="His_PPase_superfam"/>
</dbReference>
<protein>
    <recommendedName>
        <fullName evidence="2">phosphoglycerate mutase (2,3-diphosphoglycerate-dependent)</fullName>
        <ecNumber evidence="2">5.4.2.11</ecNumber>
    </recommendedName>
</protein>
<sequence>MNNNRDNSRTNTIYLLRHGDLRQDGVKRYIGQADLPLNASGRAQALNWQQELAHIPLRRIFCSDLSRSYETACLIAEGRSESVQPFPKLREINLGAWDGQSVDDVRRFYPGEYEKRGADMVYYRPPAGECFADVAARVIPLFEEIVRSASGNMLIVGHSGVNKVILCHILGMPLENLFRMRQEYGCLNVIECGMGSVQLCGMNILPVKGRFRMEMEQAVVKPQCGPFQLPVSGLKNPLNLS</sequence>
<evidence type="ECO:0000256" key="1">
    <source>
        <dbReference type="ARBA" id="ARBA00006717"/>
    </source>
</evidence>
<organism evidence="7 8">
    <name type="scientific">Geotalea uraniireducens (strain Rf4)</name>
    <name type="common">Geobacter uraniireducens</name>
    <dbReference type="NCBI Taxonomy" id="351605"/>
    <lineage>
        <taxon>Bacteria</taxon>
        <taxon>Pseudomonadati</taxon>
        <taxon>Thermodesulfobacteriota</taxon>
        <taxon>Desulfuromonadia</taxon>
        <taxon>Geobacterales</taxon>
        <taxon>Geobacteraceae</taxon>
        <taxon>Geotalea</taxon>
    </lineage>
</organism>
<proteinExistence type="inferred from homology"/>
<evidence type="ECO:0000256" key="3">
    <source>
        <dbReference type="ARBA" id="ARBA00022432"/>
    </source>
</evidence>
<dbReference type="PANTHER" id="PTHR11931">
    <property type="entry name" value="PHOSPHOGLYCERATE MUTASE"/>
    <property type="match status" value="1"/>
</dbReference>
<dbReference type="GO" id="GO:0004619">
    <property type="term" value="F:phosphoglycerate mutase activity"/>
    <property type="evidence" value="ECO:0007669"/>
    <property type="project" value="UniProtKB-EC"/>
</dbReference>
<dbReference type="SUPFAM" id="SSF53254">
    <property type="entry name" value="Phosphoglycerate mutase-like"/>
    <property type="match status" value="1"/>
</dbReference>
<keyword evidence="8" id="KW-1185">Reference proteome</keyword>
<evidence type="ECO:0000256" key="5">
    <source>
        <dbReference type="ARBA" id="ARBA00023235"/>
    </source>
</evidence>
<dbReference type="KEGG" id="gur:Gura_1007"/>
<dbReference type="InterPro" id="IPR013078">
    <property type="entry name" value="His_Pase_superF_clade-1"/>
</dbReference>
<dbReference type="EC" id="5.4.2.11" evidence="2"/>
<evidence type="ECO:0000256" key="6">
    <source>
        <dbReference type="PIRSR" id="PIRSR613078-3"/>
    </source>
</evidence>
<dbReference type="OrthoDB" id="9781415at2"/>
<dbReference type="EMBL" id="CP000698">
    <property type="protein sequence ID" value="ABQ25213.1"/>
    <property type="molecule type" value="Genomic_DNA"/>
</dbReference>
<feature type="site" description="Transition state stabilizer" evidence="6">
    <location>
        <position position="158"/>
    </location>
</feature>
<keyword evidence="3" id="KW-0312">Gluconeogenesis</keyword>
<dbReference type="Proteomes" id="UP000006695">
    <property type="component" value="Chromosome"/>
</dbReference>
<dbReference type="RefSeq" id="WP_011937937.1">
    <property type="nucleotide sequence ID" value="NC_009483.1"/>
</dbReference>
<dbReference type="HOGENOM" id="CLU_033323_8_4_7"/>
<dbReference type="InterPro" id="IPR005952">
    <property type="entry name" value="Phosphogly_mut1"/>
</dbReference>
<dbReference type="Gene3D" id="3.40.50.1240">
    <property type="entry name" value="Phosphoglycerate mutase-like"/>
    <property type="match status" value="1"/>
</dbReference>
<evidence type="ECO:0000313" key="7">
    <source>
        <dbReference type="EMBL" id="ABQ25213.1"/>
    </source>
</evidence>
<comment type="similarity">
    <text evidence="1">Belongs to the phosphoglycerate mutase family. BPG-dependent PGAM subfamily.</text>
</comment>
<dbReference type="STRING" id="351605.Gura_1007"/>
<keyword evidence="4" id="KW-0324">Glycolysis</keyword>
<keyword evidence="5" id="KW-0413">Isomerase</keyword>